<organism evidence="1 2">
    <name type="scientific">Candidatus Nitrobium versatile</name>
    <dbReference type="NCBI Taxonomy" id="2884831"/>
    <lineage>
        <taxon>Bacteria</taxon>
        <taxon>Pseudomonadati</taxon>
        <taxon>Nitrospirota</taxon>
        <taxon>Nitrospiria</taxon>
        <taxon>Nitrospirales</taxon>
        <taxon>Nitrospiraceae</taxon>
        <taxon>Candidatus Nitrobium</taxon>
    </lineage>
</organism>
<dbReference type="AlphaFoldDB" id="A0A953J1Y8"/>
<name>A0A953J1Y8_9BACT</name>
<accession>A0A953J1Y8</accession>
<gene>
    <name evidence="1" type="ORF">K8I29_00965</name>
</gene>
<sequence length="71" mass="8133">MRISVIRSREQFERIREDWSAAYAADPEAAVFVSGECDDGVHIRYAIENGFRIYDFGAGGEKYKYSFGTQE</sequence>
<dbReference type="EMBL" id="JAIOIV010000012">
    <property type="protein sequence ID" value="MBZ0154768.1"/>
    <property type="molecule type" value="Genomic_DNA"/>
</dbReference>
<protein>
    <submittedName>
        <fullName evidence="1">Uncharacterized protein</fullName>
    </submittedName>
</protein>
<comment type="caution">
    <text evidence="1">The sequence shown here is derived from an EMBL/GenBank/DDBJ whole genome shotgun (WGS) entry which is preliminary data.</text>
</comment>
<evidence type="ECO:0000313" key="1">
    <source>
        <dbReference type="EMBL" id="MBZ0154768.1"/>
    </source>
</evidence>
<reference evidence="1" key="1">
    <citation type="journal article" date="2021" name="bioRxiv">
        <title>Unraveling nitrogen, sulfur and carbon metabolic pathways and microbial community transcriptional responses to substrate deprivation and toxicity stresses in a bioreactor mimicking anoxic brackish coastal sediment conditions.</title>
        <authorList>
            <person name="Martins P.D."/>
            <person name="Echeveste M.J."/>
            <person name="Arshad A."/>
            <person name="Kurth J."/>
            <person name="Ouboter H."/>
            <person name="Jetten M.S.M."/>
            <person name="Welte C.U."/>
        </authorList>
    </citation>
    <scope>NUCLEOTIDE SEQUENCE</scope>
    <source>
        <strain evidence="1">MAG_39</strain>
    </source>
</reference>
<proteinExistence type="predicted"/>
<dbReference type="InterPro" id="IPR016181">
    <property type="entry name" value="Acyl_CoA_acyltransferase"/>
</dbReference>
<dbReference type="SUPFAM" id="SSF55729">
    <property type="entry name" value="Acyl-CoA N-acyltransferases (Nat)"/>
    <property type="match status" value="1"/>
</dbReference>
<evidence type="ECO:0000313" key="2">
    <source>
        <dbReference type="Proteomes" id="UP000705867"/>
    </source>
</evidence>
<reference evidence="1" key="2">
    <citation type="submission" date="2021-08" db="EMBL/GenBank/DDBJ databases">
        <authorList>
            <person name="Dalcin Martins P."/>
        </authorList>
    </citation>
    <scope>NUCLEOTIDE SEQUENCE</scope>
    <source>
        <strain evidence="1">MAG_39</strain>
    </source>
</reference>
<dbReference type="Proteomes" id="UP000705867">
    <property type="component" value="Unassembled WGS sequence"/>
</dbReference>